<dbReference type="Gene3D" id="3.50.30.30">
    <property type="match status" value="1"/>
</dbReference>
<dbReference type="PANTHER" id="PTHR12053:SF3">
    <property type="entry name" value="CARBOXYPEPTIDASE Q"/>
    <property type="match status" value="1"/>
</dbReference>
<dbReference type="Gene3D" id="3.40.630.10">
    <property type="entry name" value="Zn peptidases"/>
    <property type="match status" value="1"/>
</dbReference>
<evidence type="ECO:0000256" key="5">
    <source>
        <dbReference type="ARBA" id="ARBA00014116"/>
    </source>
</evidence>
<keyword evidence="15" id="KW-0482">Metalloprotease</keyword>
<keyword evidence="7" id="KW-0121">Carboxypeptidase</keyword>
<evidence type="ECO:0000256" key="21">
    <source>
        <dbReference type="SAM" id="SignalP"/>
    </source>
</evidence>
<feature type="chain" id="PRO_5037663047" description="Carboxypeptidase Q" evidence="21">
    <location>
        <begin position="22"/>
        <end position="467"/>
    </location>
</feature>
<keyword evidence="14" id="KW-0333">Golgi apparatus</keyword>
<evidence type="ECO:0000256" key="10">
    <source>
        <dbReference type="ARBA" id="ARBA00022729"/>
    </source>
</evidence>
<dbReference type="GO" id="GO:0005576">
    <property type="term" value="C:extracellular region"/>
    <property type="evidence" value="ECO:0007669"/>
    <property type="project" value="UniProtKB-SubCell"/>
</dbReference>
<accession>A0A975Q031</accession>
<proteinExistence type="predicted"/>
<reference evidence="23" key="1">
    <citation type="submission" date="2021-04" db="EMBL/GenBank/DDBJ databases">
        <title>Isolation of p-tert-butylphenol degrading bacteria Sphingobium phenoxybenzoativorans Tas13 from active sludge.</title>
        <authorList>
            <person name="Li Y."/>
        </authorList>
    </citation>
    <scope>NUCLEOTIDE SEQUENCE</scope>
    <source>
        <strain evidence="23">Tas13</strain>
    </source>
</reference>
<dbReference type="Pfam" id="PF04389">
    <property type="entry name" value="Peptidase_M28"/>
    <property type="match status" value="1"/>
</dbReference>
<keyword evidence="8" id="KW-0645">Protease</keyword>
<evidence type="ECO:0000259" key="22">
    <source>
        <dbReference type="Pfam" id="PF04389"/>
    </source>
</evidence>
<dbReference type="GO" id="GO:0046872">
    <property type="term" value="F:metal ion binding"/>
    <property type="evidence" value="ECO:0007669"/>
    <property type="project" value="UniProtKB-KW"/>
</dbReference>
<keyword evidence="24" id="KW-1185">Reference proteome</keyword>
<evidence type="ECO:0000256" key="9">
    <source>
        <dbReference type="ARBA" id="ARBA00022723"/>
    </source>
</evidence>
<evidence type="ECO:0000313" key="23">
    <source>
        <dbReference type="EMBL" id="QUT03882.1"/>
    </source>
</evidence>
<dbReference type="GO" id="GO:0006508">
    <property type="term" value="P:proteolysis"/>
    <property type="evidence" value="ECO:0007669"/>
    <property type="project" value="UniProtKB-KW"/>
</dbReference>
<keyword evidence="16" id="KW-0865">Zymogen</keyword>
<dbReference type="KEGG" id="spph:KFK14_12015"/>
<keyword evidence="10 21" id="KW-0732">Signal</keyword>
<evidence type="ECO:0000256" key="19">
    <source>
        <dbReference type="ARBA" id="ARBA00025833"/>
    </source>
</evidence>
<keyword evidence="6" id="KW-0964">Secreted</keyword>
<dbReference type="RefSeq" id="WP_212607798.1">
    <property type="nucleotide sequence ID" value="NZ_CP073910.1"/>
</dbReference>
<dbReference type="GO" id="GO:0004180">
    <property type="term" value="F:carboxypeptidase activity"/>
    <property type="evidence" value="ECO:0007669"/>
    <property type="project" value="UniProtKB-KW"/>
</dbReference>
<keyword evidence="12" id="KW-0256">Endoplasmic reticulum</keyword>
<protein>
    <recommendedName>
        <fullName evidence="5">Carboxypeptidase Q</fullName>
    </recommendedName>
    <alternativeName>
        <fullName evidence="20">Plasma glutamate carboxypeptidase</fullName>
    </alternativeName>
</protein>
<evidence type="ECO:0000313" key="24">
    <source>
        <dbReference type="Proteomes" id="UP000681425"/>
    </source>
</evidence>
<evidence type="ECO:0000256" key="3">
    <source>
        <dbReference type="ARBA" id="ARBA00004555"/>
    </source>
</evidence>
<evidence type="ECO:0000256" key="4">
    <source>
        <dbReference type="ARBA" id="ARBA00004613"/>
    </source>
</evidence>
<feature type="signal peptide" evidence="21">
    <location>
        <begin position="1"/>
        <end position="21"/>
    </location>
</feature>
<gene>
    <name evidence="23" type="ORF">KFK14_12015</name>
</gene>
<comment type="subcellular location">
    <subcellularLocation>
        <location evidence="1">Endoplasmic reticulum</location>
    </subcellularLocation>
    <subcellularLocation>
        <location evidence="3">Golgi apparatus</location>
    </subcellularLocation>
    <subcellularLocation>
        <location evidence="2">Lysosome</location>
    </subcellularLocation>
    <subcellularLocation>
        <location evidence="4">Secreted</location>
    </subcellularLocation>
</comment>
<evidence type="ECO:0000256" key="18">
    <source>
        <dbReference type="ARBA" id="ARBA00023228"/>
    </source>
</evidence>
<evidence type="ECO:0000256" key="14">
    <source>
        <dbReference type="ARBA" id="ARBA00023034"/>
    </source>
</evidence>
<evidence type="ECO:0000256" key="12">
    <source>
        <dbReference type="ARBA" id="ARBA00022824"/>
    </source>
</evidence>
<dbReference type="SUPFAM" id="SSF53187">
    <property type="entry name" value="Zn-dependent exopeptidases"/>
    <property type="match status" value="1"/>
</dbReference>
<evidence type="ECO:0000256" key="6">
    <source>
        <dbReference type="ARBA" id="ARBA00022525"/>
    </source>
</evidence>
<keyword evidence="13" id="KW-0862">Zinc</keyword>
<evidence type="ECO:0000256" key="1">
    <source>
        <dbReference type="ARBA" id="ARBA00004240"/>
    </source>
</evidence>
<sequence length="467" mass="48838">MQKIALPAAALSLLIASLAHAAPPALDKGPDMVPATLSNVAAMREAALRDDVAMDIIEGLTTEVGPRPAATAKEAEARTWAAAKLKALGFSNVRIETYMMPAWVRGEEEASIVAPFPQKLIVAALGNSGSTGKKGLEAEIVYFPTVADLQAAPDGSLKGKIAFVSNQMMPTQDGSSYGAYGMARFVGPNMAAKKGAAAIVIKSIGTDRHRMPHTGVTRFEEGVQPIPAAALSGPDADQIERMVKRGKPITMKLLLTPQFNGKQESGNVIAEVPGSDPSAGIIMVAGHLDSWDLGTGAIDDAAGVAIVSAAAKRIMDAGTPRRTIRVLLAGAEEVGSYGGNAYFEAHKSELHVLTSESDFGADRIWRVDFAFPESAKAVADRIATALIPLGIGKGEHPASGGADNALFVKAGVATVDLQQDGTRYFDLHHTADDTFDKVDPQQVRQNVAAWTAMLAVAANAPESLSAK</sequence>
<name>A0A975Q031_9SPHN</name>
<evidence type="ECO:0000256" key="7">
    <source>
        <dbReference type="ARBA" id="ARBA00022645"/>
    </source>
</evidence>
<evidence type="ECO:0000256" key="8">
    <source>
        <dbReference type="ARBA" id="ARBA00022670"/>
    </source>
</evidence>
<dbReference type="GO" id="GO:0070573">
    <property type="term" value="F:metallodipeptidase activity"/>
    <property type="evidence" value="ECO:0007669"/>
    <property type="project" value="InterPro"/>
</dbReference>
<dbReference type="EMBL" id="CP073910">
    <property type="protein sequence ID" value="QUT03882.1"/>
    <property type="molecule type" value="Genomic_DNA"/>
</dbReference>
<evidence type="ECO:0000256" key="20">
    <source>
        <dbReference type="ARBA" id="ARBA00033328"/>
    </source>
</evidence>
<feature type="domain" description="Peptidase M28" evidence="22">
    <location>
        <begin position="267"/>
        <end position="450"/>
    </location>
</feature>
<keyword evidence="11" id="KW-0378">Hydrolase</keyword>
<evidence type="ECO:0000256" key="16">
    <source>
        <dbReference type="ARBA" id="ARBA00023145"/>
    </source>
</evidence>
<organism evidence="23 24">
    <name type="scientific">Sphingobium phenoxybenzoativorans</name>
    <dbReference type="NCBI Taxonomy" id="1592790"/>
    <lineage>
        <taxon>Bacteria</taxon>
        <taxon>Pseudomonadati</taxon>
        <taxon>Pseudomonadota</taxon>
        <taxon>Alphaproteobacteria</taxon>
        <taxon>Sphingomonadales</taxon>
        <taxon>Sphingomonadaceae</taxon>
        <taxon>Sphingobium</taxon>
    </lineage>
</organism>
<evidence type="ECO:0000256" key="11">
    <source>
        <dbReference type="ARBA" id="ARBA00022801"/>
    </source>
</evidence>
<evidence type="ECO:0000256" key="13">
    <source>
        <dbReference type="ARBA" id="ARBA00022833"/>
    </source>
</evidence>
<dbReference type="InterPro" id="IPR007484">
    <property type="entry name" value="Peptidase_M28"/>
</dbReference>
<keyword evidence="17" id="KW-0325">Glycoprotein</keyword>
<keyword evidence="9" id="KW-0479">Metal-binding</keyword>
<dbReference type="InterPro" id="IPR039866">
    <property type="entry name" value="CPQ"/>
</dbReference>
<dbReference type="AlphaFoldDB" id="A0A975Q031"/>
<dbReference type="PANTHER" id="PTHR12053">
    <property type="entry name" value="PROTEASE FAMILY M28 PLASMA GLUTAMATE CARBOXYPEPTIDASE-RELATED"/>
    <property type="match status" value="1"/>
</dbReference>
<dbReference type="Proteomes" id="UP000681425">
    <property type="component" value="Chromosome"/>
</dbReference>
<evidence type="ECO:0000256" key="15">
    <source>
        <dbReference type="ARBA" id="ARBA00023049"/>
    </source>
</evidence>
<dbReference type="GO" id="GO:0005764">
    <property type="term" value="C:lysosome"/>
    <property type="evidence" value="ECO:0007669"/>
    <property type="project" value="UniProtKB-SubCell"/>
</dbReference>
<evidence type="ECO:0000256" key="2">
    <source>
        <dbReference type="ARBA" id="ARBA00004371"/>
    </source>
</evidence>
<comment type="subunit">
    <text evidence="19">Homodimer. The monomeric form is inactive while the homodimer is active.</text>
</comment>
<keyword evidence="18" id="KW-0458">Lysosome</keyword>
<evidence type="ECO:0000256" key="17">
    <source>
        <dbReference type="ARBA" id="ARBA00023180"/>
    </source>
</evidence>